<dbReference type="SUPFAM" id="SSF51905">
    <property type="entry name" value="FAD/NAD(P)-binding domain"/>
    <property type="match status" value="1"/>
</dbReference>
<dbReference type="Proteomes" id="UP000596202">
    <property type="component" value="Chromosome"/>
</dbReference>
<protein>
    <submittedName>
        <fullName evidence="7">FAD-dependent monooxygenase</fullName>
    </submittedName>
</protein>
<feature type="region of interest" description="Disordered" evidence="5">
    <location>
        <begin position="30"/>
        <end position="60"/>
    </location>
</feature>
<evidence type="ECO:0000313" key="7">
    <source>
        <dbReference type="EMBL" id="QQU01330.1"/>
    </source>
</evidence>
<dbReference type="GO" id="GO:0004497">
    <property type="term" value="F:monooxygenase activity"/>
    <property type="evidence" value="ECO:0007669"/>
    <property type="project" value="UniProtKB-KW"/>
</dbReference>
<dbReference type="GeneID" id="93527235"/>
<name>A0A9Q6ZH27_MYROD</name>
<evidence type="ECO:0000256" key="1">
    <source>
        <dbReference type="ARBA" id="ARBA00022630"/>
    </source>
</evidence>
<keyword evidence="1" id="KW-0285">Flavoprotein</keyword>
<evidence type="ECO:0000313" key="8">
    <source>
        <dbReference type="Proteomes" id="UP000596202"/>
    </source>
</evidence>
<keyword evidence="3" id="KW-0560">Oxidoreductase</keyword>
<evidence type="ECO:0000256" key="5">
    <source>
        <dbReference type="SAM" id="MobiDB-lite"/>
    </source>
</evidence>
<dbReference type="Gene3D" id="3.50.50.60">
    <property type="entry name" value="FAD/NAD(P)-binding domain"/>
    <property type="match status" value="1"/>
</dbReference>
<dbReference type="PANTHER" id="PTHR46972">
    <property type="entry name" value="MONOOXYGENASE ASQM-RELATED"/>
    <property type="match status" value="1"/>
</dbReference>
<reference evidence="7 8" key="1">
    <citation type="submission" date="2021-01" db="EMBL/GenBank/DDBJ databases">
        <title>FDA dAtabase for Regulatory Grade micrObial Sequences (FDA-ARGOS): Supporting development and validation of Infectious Disease Dx tests.</title>
        <authorList>
            <person name="Sproer C."/>
            <person name="Gronow S."/>
            <person name="Severitt S."/>
            <person name="Schroder I."/>
            <person name="Tallon L."/>
            <person name="Sadzewicz L."/>
            <person name="Zhao X."/>
            <person name="Boylan J."/>
            <person name="Ott S."/>
            <person name="Bowen H."/>
            <person name="Vavikolanu K."/>
            <person name="Mehta A."/>
            <person name="Aluvathingal J."/>
            <person name="Nadendla S."/>
            <person name="Lowell S."/>
            <person name="Myers T."/>
            <person name="Yan Y."/>
            <person name="Sichtig H."/>
        </authorList>
    </citation>
    <scope>NUCLEOTIDE SEQUENCE [LARGE SCALE GENOMIC DNA]</scope>
    <source>
        <strain evidence="7 8">FDAARGOS_1131</strain>
    </source>
</reference>
<sequence>MQYEKENQIGDKNEHWVSCEVCLGLGKKSKRRSKQQRQRGVTAPALYEQNNGVEQAPKAPQKIQKPCKHCLGTGLVRSNIPPVNNPSKYPHIAIVGGGIGGIALAVACLHRGIPFTLFERDHAFAERAQGYGLTLQQASKALRAFGIAAVEGGVVSTKHIVHAVDGKVLGEWGKRKWMGAEEDKTAKRNNIHIPRQVLRQMLIQQLGGEQRMQWGHQLIDLQYSSSKVNLTFQVDDQLRSFDADLVIGADGIRSTVRRKLIGEDQTPLHYLGCMVVLGICPLENLRDVQSPLLDGETVFQTANGTERMYMMPYTKDSVMWQLSFPMDEEEAKALSLAGPKALKEEACRRIQWHNPIPEILDATQETTISGYPVYDRSLFDPMLLQKAGAVSLLGDAVHPMSPFKGQGANQALLDALSLVHQLTTACQAVPDWKTLDLRQAILSKYEVEVSNRSSAKVKGSAAAAAFLHSDVVLQEGDQTIGAKWKSRTSQE</sequence>
<evidence type="ECO:0000259" key="6">
    <source>
        <dbReference type="Pfam" id="PF01494"/>
    </source>
</evidence>
<dbReference type="AlphaFoldDB" id="A0A9Q6ZH27"/>
<dbReference type="InterPro" id="IPR036188">
    <property type="entry name" value="FAD/NAD-bd_sf"/>
</dbReference>
<dbReference type="RefSeq" id="WP_002991794.1">
    <property type="nucleotide sequence ID" value="NZ_CP068108.1"/>
</dbReference>
<keyword evidence="2" id="KW-0274">FAD</keyword>
<proteinExistence type="predicted"/>
<gene>
    <name evidence="7" type="ORF">I6I88_06185</name>
</gene>
<keyword evidence="4 7" id="KW-0503">Monooxygenase</keyword>
<dbReference type="PRINTS" id="PR00420">
    <property type="entry name" value="RNGMNOXGNASE"/>
</dbReference>
<evidence type="ECO:0000256" key="4">
    <source>
        <dbReference type="ARBA" id="ARBA00023033"/>
    </source>
</evidence>
<dbReference type="EMBL" id="CP068108">
    <property type="protein sequence ID" value="QQU01330.1"/>
    <property type="molecule type" value="Genomic_DNA"/>
</dbReference>
<dbReference type="PANTHER" id="PTHR46972:SF1">
    <property type="entry name" value="FAD DEPENDENT OXIDOREDUCTASE DOMAIN-CONTAINING PROTEIN"/>
    <property type="match status" value="1"/>
</dbReference>
<organism evidence="7 8">
    <name type="scientific">Myroides odoratus</name>
    <name type="common">Flavobacterium odoratum</name>
    <dbReference type="NCBI Taxonomy" id="256"/>
    <lineage>
        <taxon>Bacteria</taxon>
        <taxon>Pseudomonadati</taxon>
        <taxon>Bacteroidota</taxon>
        <taxon>Flavobacteriia</taxon>
        <taxon>Flavobacteriales</taxon>
        <taxon>Flavobacteriaceae</taxon>
        <taxon>Myroides</taxon>
    </lineage>
</organism>
<dbReference type="OrthoDB" id="9782160at2"/>
<dbReference type="Pfam" id="PF01494">
    <property type="entry name" value="FAD_binding_3"/>
    <property type="match status" value="1"/>
</dbReference>
<evidence type="ECO:0000256" key="3">
    <source>
        <dbReference type="ARBA" id="ARBA00023002"/>
    </source>
</evidence>
<accession>A0A9Q6ZH27</accession>
<dbReference type="InterPro" id="IPR002938">
    <property type="entry name" value="FAD-bd"/>
</dbReference>
<dbReference type="GO" id="GO:0071949">
    <property type="term" value="F:FAD binding"/>
    <property type="evidence" value="ECO:0007669"/>
    <property type="project" value="InterPro"/>
</dbReference>
<evidence type="ECO:0000256" key="2">
    <source>
        <dbReference type="ARBA" id="ARBA00022827"/>
    </source>
</evidence>
<feature type="domain" description="FAD-binding" evidence="6">
    <location>
        <begin position="92"/>
        <end position="426"/>
    </location>
</feature>